<evidence type="ECO:0000313" key="5">
    <source>
        <dbReference type="Proteomes" id="UP000251314"/>
    </source>
</evidence>
<evidence type="ECO:0000313" key="4">
    <source>
        <dbReference type="EMBL" id="RAW21986.1"/>
    </source>
</evidence>
<name>A0A329RDN6_9STRA</name>
<dbReference type="EMBL" id="RCML01000140">
    <property type="protein sequence ID" value="KAG2989098.1"/>
    <property type="molecule type" value="Genomic_DNA"/>
</dbReference>
<dbReference type="OrthoDB" id="10365987at2759"/>
<accession>A0A329RDN6</accession>
<dbReference type="VEuPathDB" id="FungiDB:PC110_g21574"/>
<evidence type="ECO:0000313" key="2">
    <source>
        <dbReference type="EMBL" id="KAG2933373.1"/>
    </source>
</evidence>
<keyword evidence="1" id="KW-0812">Transmembrane</keyword>
<reference evidence="4 5" key="1">
    <citation type="submission" date="2018-01" db="EMBL/GenBank/DDBJ databases">
        <title>Draft genome of the strawberry crown rot pathogen Phytophthora cactorum.</title>
        <authorList>
            <person name="Armitage A.D."/>
            <person name="Lysoe E."/>
            <person name="Nellist C.F."/>
            <person name="Harrison R.J."/>
            <person name="Brurberg M.B."/>
        </authorList>
    </citation>
    <scope>NUCLEOTIDE SEQUENCE [LARGE SCALE GENOMIC DNA]</scope>
    <source>
        <strain evidence="4 5">10300</strain>
    </source>
</reference>
<protein>
    <submittedName>
        <fullName evidence="4">Uncharacterized protein</fullName>
    </submittedName>
</protein>
<comment type="caution">
    <text evidence="4">The sequence shown here is derived from an EMBL/GenBank/DDBJ whole genome shotgun (WGS) entry which is preliminary data.</text>
</comment>
<proteinExistence type="predicted"/>
<dbReference type="Proteomes" id="UP000697107">
    <property type="component" value="Unassembled WGS sequence"/>
</dbReference>
<evidence type="ECO:0000256" key="1">
    <source>
        <dbReference type="SAM" id="Phobius"/>
    </source>
</evidence>
<dbReference type="Proteomes" id="UP000774804">
    <property type="component" value="Unassembled WGS sequence"/>
</dbReference>
<organism evidence="4 5">
    <name type="scientific">Phytophthora cactorum</name>
    <dbReference type="NCBI Taxonomy" id="29920"/>
    <lineage>
        <taxon>Eukaryota</taxon>
        <taxon>Sar</taxon>
        <taxon>Stramenopiles</taxon>
        <taxon>Oomycota</taxon>
        <taxon>Peronosporomycetes</taxon>
        <taxon>Peronosporales</taxon>
        <taxon>Peronosporaceae</taxon>
        <taxon>Phytophthora</taxon>
    </lineage>
</organism>
<dbReference type="Proteomes" id="UP000251314">
    <property type="component" value="Unassembled WGS sequence"/>
</dbReference>
<sequence>MLPGNCIGVRVPPVILPVSKNPEPATSLLALSVTSVNALTRSQSKKIIAPPRCVSSPIAQWMGQSLIYPGGVAKAQYQDVSMANYTPKPSVVPSDRSAVTRFIMQRQSISRFVRDALQNAVNMQQEYTDKRGPKNANEIKTGDRELLSTDGIRSADGRCSPTESAPSMLFFRVARKRRNLYFMVPCVTGFSAPVLLISARCWGQE</sequence>
<dbReference type="AlphaFoldDB" id="A0A329RDN6"/>
<keyword evidence="5" id="KW-1185">Reference proteome</keyword>
<gene>
    <name evidence="4" type="ORF">PC110_g21574</name>
    <name evidence="2" type="ORF">PC115_g5528</name>
    <name evidence="3" type="ORF">PC118_g6364</name>
</gene>
<evidence type="ECO:0000313" key="3">
    <source>
        <dbReference type="EMBL" id="KAG2989098.1"/>
    </source>
</evidence>
<dbReference type="EMBL" id="RCMI01000115">
    <property type="protein sequence ID" value="KAG2933373.1"/>
    <property type="molecule type" value="Genomic_DNA"/>
</dbReference>
<feature type="transmembrane region" description="Helical" evidence="1">
    <location>
        <begin position="180"/>
        <end position="199"/>
    </location>
</feature>
<dbReference type="EMBL" id="MJFZ01001475">
    <property type="protein sequence ID" value="RAW21986.1"/>
    <property type="molecule type" value="Genomic_DNA"/>
</dbReference>
<keyword evidence="1" id="KW-0472">Membrane</keyword>
<reference evidence="2" key="2">
    <citation type="submission" date="2018-10" db="EMBL/GenBank/DDBJ databases">
        <title>Effector identification in a new, highly contiguous assembly of the strawberry crown rot pathogen Phytophthora cactorum.</title>
        <authorList>
            <person name="Armitage A.D."/>
            <person name="Nellist C.F."/>
            <person name="Bates H."/>
            <person name="Vickerstaff R.J."/>
            <person name="Harrison R.J."/>
        </authorList>
    </citation>
    <scope>NUCLEOTIDE SEQUENCE</scope>
    <source>
        <strain evidence="2">4032</strain>
        <strain evidence="3">P415</strain>
    </source>
</reference>
<keyword evidence="1" id="KW-1133">Transmembrane helix</keyword>